<dbReference type="CDD" id="cd02440">
    <property type="entry name" value="AdoMet_MTases"/>
    <property type="match status" value="1"/>
</dbReference>
<comment type="similarity">
    <text evidence="1 4">Belongs to the N(4)/N(6)-methyltransferase family.</text>
</comment>
<evidence type="ECO:0000313" key="7">
    <source>
        <dbReference type="Proteomes" id="UP000290365"/>
    </source>
</evidence>
<dbReference type="GO" id="GO:0032259">
    <property type="term" value="P:methylation"/>
    <property type="evidence" value="ECO:0007669"/>
    <property type="project" value="UniProtKB-KW"/>
</dbReference>
<dbReference type="REBASE" id="301025">
    <property type="entry name" value="M.KbaG2ORF30115P"/>
</dbReference>
<organism evidence="6 7">
    <name type="scientific">Ktedonosporobacter rubrisoli</name>
    <dbReference type="NCBI Taxonomy" id="2509675"/>
    <lineage>
        <taxon>Bacteria</taxon>
        <taxon>Bacillati</taxon>
        <taxon>Chloroflexota</taxon>
        <taxon>Ktedonobacteria</taxon>
        <taxon>Ktedonobacterales</taxon>
        <taxon>Ktedonosporobacteraceae</taxon>
        <taxon>Ktedonosporobacter</taxon>
    </lineage>
</organism>
<keyword evidence="2" id="KW-0489">Methyltransferase</keyword>
<keyword evidence="7" id="KW-1185">Reference proteome</keyword>
<reference evidence="6 7" key="1">
    <citation type="submission" date="2019-01" db="EMBL/GenBank/DDBJ databases">
        <title>Ktedonosporobacter rubrisoli SCAWS-G2.</title>
        <authorList>
            <person name="Huang Y."/>
            <person name="Yan B."/>
        </authorList>
    </citation>
    <scope>NUCLEOTIDE SEQUENCE [LARGE SCALE GENOMIC DNA]</scope>
    <source>
        <strain evidence="6 7">SCAWS-G2</strain>
    </source>
</reference>
<dbReference type="InterPro" id="IPR002052">
    <property type="entry name" value="DNA_methylase_N6_adenine_CS"/>
</dbReference>
<dbReference type="Gene3D" id="3.40.50.150">
    <property type="entry name" value="Vaccinia Virus protein VP39"/>
    <property type="match status" value="2"/>
</dbReference>
<dbReference type="GO" id="GO:0003677">
    <property type="term" value="F:DNA binding"/>
    <property type="evidence" value="ECO:0007669"/>
    <property type="project" value="InterPro"/>
</dbReference>
<evidence type="ECO:0000256" key="1">
    <source>
        <dbReference type="ARBA" id="ARBA00006594"/>
    </source>
</evidence>
<evidence type="ECO:0000259" key="5">
    <source>
        <dbReference type="Pfam" id="PF01555"/>
    </source>
</evidence>
<dbReference type="EC" id="2.1.1.-" evidence="4"/>
<proteinExistence type="inferred from homology"/>
<feature type="domain" description="DNA methylase N-4/N-6" evidence="5">
    <location>
        <begin position="40"/>
        <end position="114"/>
    </location>
</feature>
<dbReference type="PRINTS" id="PR00508">
    <property type="entry name" value="S21N4MTFRASE"/>
</dbReference>
<evidence type="ECO:0000256" key="4">
    <source>
        <dbReference type="RuleBase" id="RU362026"/>
    </source>
</evidence>
<dbReference type="KEGG" id="kbs:EPA93_30115"/>
<dbReference type="EMBL" id="CP035758">
    <property type="protein sequence ID" value="QBD80009.1"/>
    <property type="molecule type" value="Genomic_DNA"/>
</dbReference>
<evidence type="ECO:0000256" key="3">
    <source>
        <dbReference type="ARBA" id="ARBA00022679"/>
    </source>
</evidence>
<dbReference type="SUPFAM" id="SSF53335">
    <property type="entry name" value="S-adenosyl-L-methionine-dependent methyltransferases"/>
    <property type="match status" value="2"/>
</dbReference>
<protein>
    <recommendedName>
        <fullName evidence="4">Methyltransferase</fullName>
        <ecNumber evidence="4">2.1.1.-</ecNumber>
    </recommendedName>
</protein>
<dbReference type="OrthoDB" id="9773571at2"/>
<dbReference type="PROSITE" id="PS00092">
    <property type="entry name" value="N6_MTASE"/>
    <property type="match status" value="1"/>
</dbReference>
<accession>A0A4P6JWE2</accession>
<feature type="domain" description="DNA methylase N-4/N-6" evidence="5">
    <location>
        <begin position="148"/>
        <end position="289"/>
    </location>
</feature>
<dbReference type="Proteomes" id="UP000290365">
    <property type="component" value="Chromosome"/>
</dbReference>
<dbReference type="InterPro" id="IPR002941">
    <property type="entry name" value="DNA_methylase_N4/N6"/>
</dbReference>
<dbReference type="GO" id="GO:0008170">
    <property type="term" value="F:N-methyltransferase activity"/>
    <property type="evidence" value="ECO:0007669"/>
    <property type="project" value="InterPro"/>
</dbReference>
<keyword evidence="3" id="KW-0808">Transferase</keyword>
<dbReference type="AlphaFoldDB" id="A0A4P6JWE2"/>
<dbReference type="InterPro" id="IPR029063">
    <property type="entry name" value="SAM-dependent_MTases_sf"/>
</dbReference>
<dbReference type="InterPro" id="IPR001091">
    <property type="entry name" value="RM_Methyltransferase"/>
</dbReference>
<name>A0A4P6JWE2_KTERU</name>
<gene>
    <name evidence="6" type="ORF">EPA93_30115</name>
</gene>
<evidence type="ECO:0000256" key="2">
    <source>
        <dbReference type="ARBA" id="ARBA00022603"/>
    </source>
</evidence>
<evidence type="ECO:0000313" key="6">
    <source>
        <dbReference type="EMBL" id="QBD80009.1"/>
    </source>
</evidence>
<dbReference type="Pfam" id="PF01555">
    <property type="entry name" value="N6_N4_Mtase"/>
    <property type="match status" value="2"/>
</dbReference>
<sequence>MLRKAIFWSGLVENDGISVRNVLNELTGAEWLYFTKSILTTAYPSEYGHKLRKAHGANKPPQLMSQLIEFFTKPGGRVLDPFAGVGGTLIGASICKKPRQALGIEINQKWVDIYRQIIAESQGELLAQELIRGDCLQILPTLERESFDFIATDPPYNIHLEQTMSNDRYAEMYSNRRTDYDMHSDDPSDLANLASYEAYLNAMEHVFETCFALLKPQKYMVVIVRNAYQHGEYIFTHVDLARRARLHGFIPKGEIIWYQAGTRLRPYGYPFAYIPNIAHQYIVVLHKPKS</sequence>